<feature type="transmembrane region" description="Helical" evidence="1">
    <location>
        <begin position="197"/>
        <end position="215"/>
    </location>
</feature>
<dbReference type="EMBL" id="DXBU01000052">
    <property type="protein sequence ID" value="HIZ21936.1"/>
    <property type="molecule type" value="Genomic_DNA"/>
</dbReference>
<dbReference type="GO" id="GO:0008237">
    <property type="term" value="F:metallopeptidase activity"/>
    <property type="evidence" value="ECO:0007669"/>
    <property type="project" value="UniProtKB-KW"/>
</dbReference>
<accession>A0A9D2DRC7</accession>
<feature type="transmembrane region" description="Helical" evidence="1">
    <location>
        <begin position="172"/>
        <end position="191"/>
    </location>
</feature>
<comment type="caution">
    <text evidence="2">The sequence shown here is derived from an EMBL/GenBank/DDBJ whole genome shotgun (WGS) entry which is preliminary data.</text>
</comment>
<keyword evidence="2" id="KW-0378">Hydrolase</keyword>
<gene>
    <name evidence="2" type="ORF">IAA21_03940</name>
</gene>
<evidence type="ECO:0000313" key="2">
    <source>
        <dbReference type="EMBL" id="HIZ21936.1"/>
    </source>
</evidence>
<keyword evidence="2" id="KW-0482">Metalloprotease</keyword>
<proteinExistence type="predicted"/>
<feature type="transmembrane region" description="Helical" evidence="1">
    <location>
        <begin position="31"/>
        <end position="51"/>
    </location>
</feature>
<reference evidence="2" key="2">
    <citation type="submission" date="2021-04" db="EMBL/GenBank/DDBJ databases">
        <authorList>
            <person name="Gilroy R."/>
        </authorList>
    </citation>
    <scope>NUCLEOTIDE SEQUENCE</scope>
    <source>
        <strain evidence="2">14324</strain>
    </source>
</reference>
<dbReference type="AlphaFoldDB" id="A0A9D2DRC7"/>
<keyword evidence="1" id="KW-0812">Transmembrane</keyword>
<sequence length="230" mass="25278">MIYGCVDLLLCAGIPLAGAVYFMIHRRGTFFTFAAGAGCFLLSQLILRMPLLNLLTEWSDDFALLPYTHPLLYTGILAFTAGLFEETGRWIFLRFLCRKHSSWLHGLSFGLGHGGIEAVWVLSLGILPAFLNRTIILAGPEALLVGAERVCAMCFHIAMTMLVLYGVNRGSFFPCAGAILIHGVFDMTTAIQNTGVIWAILVLSAISAVIFTIWIKNRISIDNNTKGEYV</sequence>
<keyword evidence="2" id="KW-0645">Protease</keyword>
<dbReference type="Pfam" id="PF10086">
    <property type="entry name" value="YhfC"/>
    <property type="match status" value="2"/>
</dbReference>
<keyword evidence="1" id="KW-1133">Transmembrane helix</keyword>
<feature type="transmembrane region" description="Helical" evidence="1">
    <location>
        <begin position="6"/>
        <end position="24"/>
    </location>
</feature>
<reference evidence="2" key="1">
    <citation type="journal article" date="2021" name="PeerJ">
        <title>Extensive microbial diversity within the chicken gut microbiome revealed by metagenomics and culture.</title>
        <authorList>
            <person name="Gilroy R."/>
            <person name="Ravi A."/>
            <person name="Getino M."/>
            <person name="Pursley I."/>
            <person name="Horton D.L."/>
            <person name="Alikhan N.F."/>
            <person name="Baker D."/>
            <person name="Gharbi K."/>
            <person name="Hall N."/>
            <person name="Watson M."/>
            <person name="Adriaenssens E.M."/>
            <person name="Foster-Nyarko E."/>
            <person name="Jarju S."/>
            <person name="Secka A."/>
            <person name="Antonio M."/>
            <person name="Oren A."/>
            <person name="Chaudhuri R.R."/>
            <person name="La Ragione R."/>
            <person name="Hildebrand F."/>
            <person name="Pallen M.J."/>
        </authorList>
    </citation>
    <scope>NUCLEOTIDE SEQUENCE</scope>
    <source>
        <strain evidence="2">14324</strain>
    </source>
</reference>
<name>A0A9D2DRC7_9FIRM</name>
<dbReference type="InterPro" id="IPR011397">
    <property type="entry name" value="YhfC"/>
</dbReference>
<dbReference type="Proteomes" id="UP000824041">
    <property type="component" value="Unassembled WGS sequence"/>
</dbReference>
<keyword evidence="1" id="KW-0472">Membrane</keyword>
<feature type="transmembrane region" description="Helical" evidence="1">
    <location>
        <begin position="71"/>
        <end position="92"/>
    </location>
</feature>
<evidence type="ECO:0000256" key="1">
    <source>
        <dbReference type="SAM" id="Phobius"/>
    </source>
</evidence>
<organism evidence="2 3">
    <name type="scientific">Candidatus Blautia faecigallinarum</name>
    <dbReference type="NCBI Taxonomy" id="2838488"/>
    <lineage>
        <taxon>Bacteria</taxon>
        <taxon>Bacillati</taxon>
        <taxon>Bacillota</taxon>
        <taxon>Clostridia</taxon>
        <taxon>Lachnospirales</taxon>
        <taxon>Lachnospiraceae</taxon>
        <taxon>Blautia</taxon>
    </lineage>
</organism>
<evidence type="ECO:0000313" key="3">
    <source>
        <dbReference type="Proteomes" id="UP000824041"/>
    </source>
</evidence>
<protein>
    <submittedName>
        <fullName evidence="2">YhfC family intramembrane metalloprotease</fullName>
    </submittedName>
</protein>